<accession>A0A4Y3QY46</accession>
<name>A0A4Y3QY46_STRCI</name>
<feature type="transmembrane region" description="Helical" evidence="2">
    <location>
        <begin position="232"/>
        <end position="256"/>
    </location>
</feature>
<gene>
    <name evidence="3" type="ORF">SCA03_21280</name>
</gene>
<feature type="transmembrane region" description="Helical" evidence="2">
    <location>
        <begin position="154"/>
        <end position="179"/>
    </location>
</feature>
<keyword evidence="2" id="KW-0812">Transmembrane</keyword>
<evidence type="ECO:0000256" key="1">
    <source>
        <dbReference type="SAM" id="MobiDB-lite"/>
    </source>
</evidence>
<comment type="caution">
    <text evidence="3">The sequence shown here is derived from an EMBL/GenBank/DDBJ whole genome shotgun (WGS) entry which is preliminary data.</text>
</comment>
<feature type="transmembrane region" description="Helical" evidence="2">
    <location>
        <begin position="125"/>
        <end position="142"/>
    </location>
</feature>
<dbReference type="EMBL" id="BJMM01000007">
    <property type="protein sequence ID" value="GEB49577.1"/>
    <property type="molecule type" value="Genomic_DNA"/>
</dbReference>
<sequence>MPTRGHHPYGPPRRPDGSPGPPGFPPQLNRIPFPLRRPPGPPPPPLSSLVAQFRSGDWPPLNSVVRRAPVRGCAWVPLLFPTLPLVAPVLAYPLVRSARRYAHRAFPPHAFRRPLDPAVLRVQRVRAWAALVASAVLLLAYGTADDFAELQDQYLLRVLVTPWLLLVTSPLVIVTVFLLRPAHERPDMRARLRPVVRTACWYFLAVIAFALAAPGSSLLLDVLPANPLLTLLFAGGALVALVWLLAFAGFATATLIPAGLGTHRVHPALPALLTGFLVWELALADLVLTGMPPGPAALGICSAVGGPLSVSLVVWWEIHRLRTRHGVRLRG</sequence>
<protein>
    <submittedName>
        <fullName evidence="3">Uncharacterized protein</fullName>
    </submittedName>
</protein>
<feature type="transmembrane region" description="Helical" evidence="2">
    <location>
        <begin position="200"/>
        <end position="220"/>
    </location>
</feature>
<keyword evidence="2" id="KW-1133">Transmembrane helix</keyword>
<feature type="transmembrane region" description="Helical" evidence="2">
    <location>
        <begin position="74"/>
        <end position="95"/>
    </location>
</feature>
<feature type="transmembrane region" description="Helical" evidence="2">
    <location>
        <begin position="296"/>
        <end position="318"/>
    </location>
</feature>
<dbReference type="OrthoDB" id="4217684at2"/>
<dbReference type="RefSeq" id="WP_141275323.1">
    <property type="nucleotide sequence ID" value="NZ_BJMM01000007.1"/>
</dbReference>
<reference evidence="3 4" key="1">
    <citation type="submission" date="2019-06" db="EMBL/GenBank/DDBJ databases">
        <title>Whole genome shotgun sequence of Streptomyces cacaoi subsp. cacaoi NBRC 12748.</title>
        <authorList>
            <person name="Hosoyama A."/>
            <person name="Uohara A."/>
            <person name="Ohji S."/>
            <person name="Ichikawa N."/>
        </authorList>
    </citation>
    <scope>NUCLEOTIDE SEQUENCE [LARGE SCALE GENOMIC DNA]</scope>
    <source>
        <strain evidence="3 4">NBRC 12748</strain>
    </source>
</reference>
<dbReference type="AlphaFoldDB" id="A0A4Y3QY46"/>
<dbReference type="Proteomes" id="UP000319210">
    <property type="component" value="Unassembled WGS sequence"/>
</dbReference>
<keyword evidence="2" id="KW-0472">Membrane</keyword>
<proteinExistence type="predicted"/>
<feature type="region of interest" description="Disordered" evidence="1">
    <location>
        <begin position="1"/>
        <end position="47"/>
    </location>
</feature>
<evidence type="ECO:0000313" key="4">
    <source>
        <dbReference type="Proteomes" id="UP000319210"/>
    </source>
</evidence>
<keyword evidence="4" id="KW-1185">Reference proteome</keyword>
<organism evidence="3 4">
    <name type="scientific">Streptomyces cacaoi</name>
    <dbReference type="NCBI Taxonomy" id="1898"/>
    <lineage>
        <taxon>Bacteria</taxon>
        <taxon>Bacillati</taxon>
        <taxon>Actinomycetota</taxon>
        <taxon>Actinomycetes</taxon>
        <taxon>Kitasatosporales</taxon>
        <taxon>Streptomycetaceae</taxon>
        <taxon>Streptomyces</taxon>
    </lineage>
</organism>
<feature type="compositionally biased region" description="Pro residues" evidence="1">
    <location>
        <begin position="35"/>
        <end position="46"/>
    </location>
</feature>
<feature type="transmembrane region" description="Helical" evidence="2">
    <location>
        <begin position="268"/>
        <end position="290"/>
    </location>
</feature>
<evidence type="ECO:0000313" key="3">
    <source>
        <dbReference type="EMBL" id="GEB49577.1"/>
    </source>
</evidence>
<evidence type="ECO:0000256" key="2">
    <source>
        <dbReference type="SAM" id="Phobius"/>
    </source>
</evidence>